<protein>
    <submittedName>
        <fullName evidence="2">Uncharacterized protein</fullName>
    </submittedName>
</protein>
<sequence length="247" mass="26192">MPPTPVPLRPTRGELAWLFGPLVGALLSVAGAYVVDGSGEVRQYAFLAGWAFFALAFLGTVRAPRRGGAPAPAAFTVTRLAGRPAFAAPPAYRVMCPRFGGLLVFPVMVWGASPALAPLAAVALVGGLLAAVRLARGVPAVALTPEGVVRGYPVRRTLGWEQVGPPELRKAGVRAVLDVRATGRRSAWARLPEVTTGVNLVYLMDAVRHYADQPEPRYAIGTDGEQERVYAELLARRPDADGHVSPQ</sequence>
<keyword evidence="1" id="KW-1133">Transmembrane helix</keyword>
<keyword evidence="1" id="KW-0472">Membrane</keyword>
<keyword evidence="1" id="KW-0812">Transmembrane</keyword>
<evidence type="ECO:0000256" key="1">
    <source>
        <dbReference type="SAM" id="Phobius"/>
    </source>
</evidence>
<accession>A0A8J3T7U0</accession>
<evidence type="ECO:0000313" key="3">
    <source>
        <dbReference type="Proteomes" id="UP000599074"/>
    </source>
</evidence>
<dbReference type="RefSeq" id="WP_168112526.1">
    <property type="nucleotide sequence ID" value="NZ_BOON01000006.1"/>
</dbReference>
<evidence type="ECO:0000313" key="2">
    <source>
        <dbReference type="EMBL" id="GII21293.1"/>
    </source>
</evidence>
<name>A0A8J3T7U0_9ACTN</name>
<feature type="transmembrane region" description="Helical" evidence="1">
    <location>
        <begin position="107"/>
        <end position="132"/>
    </location>
</feature>
<feature type="transmembrane region" description="Helical" evidence="1">
    <location>
        <begin position="44"/>
        <end position="63"/>
    </location>
</feature>
<comment type="caution">
    <text evidence="2">The sequence shown here is derived from an EMBL/GenBank/DDBJ whole genome shotgun (WGS) entry which is preliminary data.</text>
</comment>
<feature type="transmembrane region" description="Helical" evidence="1">
    <location>
        <begin position="15"/>
        <end position="35"/>
    </location>
</feature>
<reference evidence="2" key="1">
    <citation type="submission" date="2021-01" db="EMBL/GenBank/DDBJ databases">
        <title>Whole genome shotgun sequence of Planosporangium mesophilum NBRC 109066.</title>
        <authorList>
            <person name="Komaki H."/>
            <person name="Tamura T."/>
        </authorList>
    </citation>
    <scope>NUCLEOTIDE SEQUENCE</scope>
    <source>
        <strain evidence="2">NBRC 109066</strain>
    </source>
</reference>
<dbReference type="EMBL" id="BOON01000006">
    <property type="protein sequence ID" value="GII21293.1"/>
    <property type="molecule type" value="Genomic_DNA"/>
</dbReference>
<organism evidence="2 3">
    <name type="scientific">Planosporangium mesophilum</name>
    <dbReference type="NCBI Taxonomy" id="689768"/>
    <lineage>
        <taxon>Bacteria</taxon>
        <taxon>Bacillati</taxon>
        <taxon>Actinomycetota</taxon>
        <taxon>Actinomycetes</taxon>
        <taxon>Micromonosporales</taxon>
        <taxon>Micromonosporaceae</taxon>
        <taxon>Planosporangium</taxon>
    </lineage>
</organism>
<dbReference type="AlphaFoldDB" id="A0A8J3T7U0"/>
<proteinExistence type="predicted"/>
<keyword evidence="3" id="KW-1185">Reference proteome</keyword>
<dbReference type="Proteomes" id="UP000599074">
    <property type="component" value="Unassembled WGS sequence"/>
</dbReference>
<gene>
    <name evidence="2" type="ORF">Pme01_08900</name>
</gene>